<name>A0A1M6GAB5_9FLAO</name>
<proteinExistence type="predicted"/>
<protein>
    <recommendedName>
        <fullName evidence="3">Winged helix-turn-helix DNA-binding</fullName>
    </recommendedName>
</protein>
<evidence type="ECO:0000313" key="1">
    <source>
        <dbReference type="EMBL" id="SHJ06814.1"/>
    </source>
</evidence>
<sequence length="88" mass="10037">MKRITSKLAHNAIKPDKATMHRMIMQGLNDIIKGTSRQIAVAANLPHDKVWKRLSELERLGKISHTGLMMRDVESGRLCGVWKINENF</sequence>
<gene>
    <name evidence="1" type="ORF">SAMN05443429_108113</name>
</gene>
<dbReference type="STRING" id="1118202.SAMN05443429_108113"/>
<keyword evidence="2" id="KW-1185">Reference proteome</keyword>
<dbReference type="AlphaFoldDB" id="A0A1M6GAB5"/>
<dbReference type="Proteomes" id="UP000184335">
    <property type="component" value="Unassembled WGS sequence"/>
</dbReference>
<evidence type="ECO:0000313" key="2">
    <source>
        <dbReference type="Proteomes" id="UP000184335"/>
    </source>
</evidence>
<dbReference type="OrthoDB" id="1448957at2"/>
<reference evidence="1 2" key="1">
    <citation type="submission" date="2016-11" db="EMBL/GenBank/DDBJ databases">
        <authorList>
            <person name="Jaros S."/>
            <person name="Januszkiewicz K."/>
            <person name="Wedrychowicz H."/>
        </authorList>
    </citation>
    <scope>NUCLEOTIDE SEQUENCE [LARGE SCALE GENOMIC DNA]</scope>
    <source>
        <strain evidence="1 2">DSM 25479</strain>
    </source>
</reference>
<organism evidence="1 2">
    <name type="scientific">Cruoricaptor ignavus</name>
    <dbReference type="NCBI Taxonomy" id="1118202"/>
    <lineage>
        <taxon>Bacteria</taxon>
        <taxon>Pseudomonadati</taxon>
        <taxon>Bacteroidota</taxon>
        <taxon>Flavobacteriia</taxon>
        <taxon>Flavobacteriales</taxon>
        <taxon>Weeksellaceae</taxon>
        <taxon>Cruoricaptor</taxon>
    </lineage>
</organism>
<dbReference type="RefSeq" id="WP_073180300.1">
    <property type="nucleotide sequence ID" value="NZ_FQYI01000008.1"/>
</dbReference>
<evidence type="ECO:0008006" key="3">
    <source>
        <dbReference type="Google" id="ProtNLM"/>
    </source>
</evidence>
<accession>A0A1M6GAB5</accession>
<dbReference type="EMBL" id="FQYI01000008">
    <property type="protein sequence ID" value="SHJ06814.1"/>
    <property type="molecule type" value="Genomic_DNA"/>
</dbReference>